<name>A1S7L5_SHEAM</name>
<feature type="transmembrane region" description="Helical" evidence="1">
    <location>
        <begin position="12"/>
        <end position="36"/>
    </location>
</feature>
<protein>
    <submittedName>
        <fullName evidence="2">Uncharacterized protein</fullName>
    </submittedName>
</protein>
<dbReference type="KEGG" id="saz:Sama_2166"/>
<organism evidence="2 3">
    <name type="scientific">Shewanella amazonensis (strain ATCC BAA-1098 / SB2B)</name>
    <dbReference type="NCBI Taxonomy" id="326297"/>
    <lineage>
        <taxon>Bacteria</taxon>
        <taxon>Pseudomonadati</taxon>
        <taxon>Pseudomonadota</taxon>
        <taxon>Gammaproteobacteria</taxon>
        <taxon>Alteromonadales</taxon>
        <taxon>Shewanellaceae</taxon>
        <taxon>Shewanella</taxon>
    </lineage>
</organism>
<dbReference type="eggNOG" id="ENOG5033GPN">
    <property type="taxonomic scope" value="Bacteria"/>
</dbReference>
<accession>A1S7L5</accession>
<evidence type="ECO:0000256" key="1">
    <source>
        <dbReference type="SAM" id="Phobius"/>
    </source>
</evidence>
<evidence type="ECO:0000313" key="3">
    <source>
        <dbReference type="Proteomes" id="UP000009175"/>
    </source>
</evidence>
<dbReference type="Proteomes" id="UP000009175">
    <property type="component" value="Chromosome"/>
</dbReference>
<dbReference type="STRING" id="326297.Sama_2166"/>
<keyword evidence="1" id="KW-0812">Transmembrane</keyword>
<keyword evidence="1" id="KW-1133">Transmembrane helix</keyword>
<sequence>MYFAGCAVTLQRLFMLMLLILLVSLGSAWYLGVLAFSQGMPVKRWAFVGAMMGPVGYPLFTTHKRLNARKAGLLSGRDFRC</sequence>
<gene>
    <name evidence="2" type="ordered locus">Sama_2166</name>
</gene>
<dbReference type="AlphaFoldDB" id="A1S7L5"/>
<proteinExistence type="predicted"/>
<keyword evidence="1" id="KW-0472">Membrane</keyword>
<dbReference type="HOGENOM" id="CLU_195345_0_0_6"/>
<dbReference type="EMBL" id="CP000507">
    <property type="protein sequence ID" value="ABM00372.1"/>
    <property type="molecule type" value="Genomic_DNA"/>
</dbReference>
<evidence type="ECO:0000313" key="2">
    <source>
        <dbReference type="EMBL" id="ABM00372.1"/>
    </source>
</evidence>
<feature type="transmembrane region" description="Helical" evidence="1">
    <location>
        <begin position="42"/>
        <end position="60"/>
    </location>
</feature>
<keyword evidence="3" id="KW-1185">Reference proteome</keyword>
<reference evidence="2 3" key="1">
    <citation type="submission" date="2006-12" db="EMBL/GenBank/DDBJ databases">
        <title>Complete sequence of Shewanella amazonensis SB2B.</title>
        <authorList>
            <consortium name="US DOE Joint Genome Institute"/>
            <person name="Copeland A."/>
            <person name="Lucas S."/>
            <person name="Lapidus A."/>
            <person name="Barry K."/>
            <person name="Detter J.C."/>
            <person name="Glavina del Rio T."/>
            <person name="Hammon N."/>
            <person name="Israni S."/>
            <person name="Dalin E."/>
            <person name="Tice H."/>
            <person name="Pitluck S."/>
            <person name="Munk A.C."/>
            <person name="Brettin T."/>
            <person name="Bruce D."/>
            <person name="Han C."/>
            <person name="Tapia R."/>
            <person name="Gilna P."/>
            <person name="Schmutz J."/>
            <person name="Larimer F."/>
            <person name="Land M."/>
            <person name="Hauser L."/>
            <person name="Kyrpides N."/>
            <person name="Mikhailova N."/>
            <person name="Fredrickson J."/>
            <person name="Richardson P."/>
        </authorList>
    </citation>
    <scope>NUCLEOTIDE SEQUENCE [LARGE SCALE GENOMIC DNA]</scope>
    <source>
        <strain evidence="3">ATCC BAA-1098 / SB2B</strain>
    </source>
</reference>